<proteinExistence type="predicted"/>
<evidence type="ECO:0000313" key="3">
    <source>
        <dbReference type="Proteomes" id="UP001500266"/>
    </source>
</evidence>
<feature type="compositionally biased region" description="Polar residues" evidence="1">
    <location>
        <begin position="124"/>
        <end position="145"/>
    </location>
</feature>
<protein>
    <submittedName>
        <fullName evidence="2">Uncharacterized protein</fullName>
    </submittedName>
</protein>
<dbReference type="Proteomes" id="UP001500266">
    <property type="component" value="Unassembled WGS sequence"/>
</dbReference>
<name>A0ABP7YS81_9ACTN</name>
<feature type="region of interest" description="Disordered" evidence="1">
    <location>
        <begin position="38"/>
        <end position="72"/>
    </location>
</feature>
<dbReference type="RefSeq" id="WP_345021302.1">
    <property type="nucleotide sequence ID" value="NZ_BAABDO010000033.1"/>
</dbReference>
<comment type="caution">
    <text evidence="2">The sequence shown here is derived from an EMBL/GenBank/DDBJ whole genome shotgun (WGS) entry which is preliminary data.</text>
</comment>
<organism evidence="2 3">
    <name type="scientific">Actinomadura keratinilytica</name>
    <dbReference type="NCBI Taxonomy" id="547461"/>
    <lineage>
        <taxon>Bacteria</taxon>
        <taxon>Bacillati</taxon>
        <taxon>Actinomycetota</taxon>
        <taxon>Actinomycetes</taxon>
        <taxon>Streptosporangiales</taxon>
        <taxon>Thermomonosporaceae</taxon>
        <taxon>Actinomadura</taxon>
    </lineage>
</organism>
<sequence>MLNEALAALAGAAGSGLVSAMVTDGWQQVRTRAARLLGRGDAQDEERQEARLERARREVVQAPEGQAEEVRRRQGEAWRTRFADLLEDAPEAEGPLRELVAFMAEHAGPAVAGAVQVNAHASDHAQQANLGQGVQTNTFGSPSAP</sequence>
<keyword evidence="3" id="KW-1185">Reference proteome</keyword>
<accession>A0ABP7YS81</accession>
<feature type="compositionally biased region" description="Basic and acidic residues" evidence="1">
    <location>
        <begin position="48"/>
        <end position="59"/>
    </location>
</feature>
<evidence type="ECO:0000256" key="1">
    <source>
        <dbReference type="SAM" id="MobiDB-lite"/>
    </source>
</evidence>
<gene>
    <name evidence="2" type="ORF">GCM10022416_27810</name>
</gene>
<reference evidence="3" key="1">
    <citation type="journal article" date="2019" name="Int. J. Syst. Evol. Microbiol.">
        <title>The Global Catalogue of Microorganisms (GCM) 10K type strain sequencing project: providing services to taxonomists for standard genome sequencing and annotation.</title>
        <authorList>
            <consortium name="The Broad Institute Genomics Platform"/>
            <consortium name="The Broad Institute Genome Sequencing Center for Infectious Disease"/>
            <person name="Wu L."/>
            <person name="Ma J."/>
        </authorList>
    </citation>
    <scope>NUCLEOTIDE SEQUENCE [LARGE SCALE GENOMIC DNA]</scope>
    <source>
        <strain evidence="3">JCM 17316</strain>
    </source>
</reference>
<evidence type="ECO:0000313" key="2">
    <source>
        <dbReference type="EMBL" id="GAA4140534.1"/>
    </source>
</evidence>
<feature type="region of interest" description="Disordered" evidence="1">
    <location>
        <begin position="122"/>
        <end position="145"/>
    </location>
</feature>
<dbReference type="EMBL" id="BAABDO010000033">
    <property type="protein sequence ID" value="GAA4140534.1"/>
    <property type="molecule type" value="Genomic_DNA"/>
</dbReference>